<keyword evidence="3" id="KW-0560">Oxidoreductase</keyword>
<dbReference type="PANTHER" id="PTHR46972">
    <property type="entry name" value="MONOOXYGENASE ASQM-RELATED"/>
    <property type="match status" value="1"/>
</dbReference>
<keyword evidence="4" id="KW-0503">Monooxygenase</keyword>
<dbReference type="InterPro" id="IPR036188">
    <property type="entry name" value="FAD/NAD-bd_sf"/>
</dbReference>
<sequence>MASTASSTQVPPRIAVVGGGPVGLTFASILQKHQRDLCKQQLSTEAPLFTLQVFEADQDPHSRRQGGSLDLRQESGLQALQAAGLLDAFHALARPEGQDLVMLDKNGTVLYRETAADDQSDAYHPEIDRPQLTQLLRDSLDANTIQWGHKLVRVVPGRTPSEPHVLEFQNGRTAVADLVVGADGAWSRVRPLVSPHQPAYSGVIFMECAIAGFDRRFPASAKLVGNGTLYSFSQGNNLYAQRNADGVMRVCVALRVDADWHRNSRVALADNDAERVQLLLDEHFPDWCPELCELLKTAAVPADNDTDAASSMDLWIRPIYALPIGHSWSHKRGITLLGDAAHLMSPCAGEGVNTGMADALELADHLKGFLAAKVDDATVVDLESSVTAFEIAMFERAGKAAARSAANLEVFFAPRVPTRLDAEKIFNPPASSTAVSA</sequence>
<dbReference type="PANTHER" id="PTHR46972:SF1">
    <property type="entry name" value="FAD DEPENDENT OXIDOREDUCTASE DOMAIN-CONTAINING PROTEIN"/>
    <property type="match status" value="1"/>
</dbReference>
<feature type="domain" description="FAD-binding" evidence="5">
    <location>
        <begin position="14"/>
        <end position="198"/>
    </location>
</feature>
<dbReference type="Pfam" id="PF01494">
    <property type="entry name" value="FAD_binding_3"/>
    <property type="match status" value="2"/>
</dbReference>
<keyword evidence="1" id="KW-0285">Flavoprotein</keyword>
<dbReference type="Proteomes" id="UP001146120">
    <property type="component" value="Unassembled WGS sequence"/>
</dbReference>
<evidence type="ECO:0000256" key="3">
    <source>
        <dbReference type="ARBA" id="ARBA00023002"/>
    </source>
</evidence>
<comment type="caution">
    <text evidence="6">The sequence shown here is derived from an EMBL/GenBank/DDBJ whole genome shotgun (WGS) entry which is preliminary data.</text>
</comment>
<organism evidence="6 7">
    <name type="scientific">Lagenidium giganteum</name>
    <dbReference type="NCBI Taxonomy" id="4803"/>
    <lineage>
        <taxon>Eukaryota</taxon>
        <taxon>Sar</taxon>
        <taxon>Stramenopiles</taxon>
        <taxon>Oomycota</taxon>
        <taxon>Peronosporomycetes</taxon>
        <taxon>Pythiales</taxon>
        <taxon>Pythiaceae</taxon>
    </lineage>
</organism>
<dbReference type="GO" id="GO:0004497">
    <property type="term" value="F:monooxygenase activity"/>
    <property type="evidence" value="ECO:0007669"/>
    <property type="project" value="UniProtKB-KW"/>
</dbReference>
<evidence type="ECO:0000256" key="2">
    <source>
        <dbReference type="ARBA" id="ARBA00022827"/>
    </source>
</evidence>
<dbReference type="Gene3D" id="3.50.50.60">
    <property type="entry name" value="FAD/NAD(P)-binding domain"/>
    <property type="match status" value="1"/>
</dbReference>
<protein>
    <recommendedName>
        <fullName evidence="5">FAD-binding domain-containing protein</fullName>
    </recommendedName>
</protein>
<feature type="domain" description="FAD-binding" evidence="5">
    <location>
        <begin position="333"/>
        <end position="370"/>
    </location>
</feature>
<keyword evidence="7" id="KW-1185">Reference proteome</keyword>
<reference evidence="6" key="2">
    <citation type="journal article" date="2023" name="Microbiol Resour">
        <title>Decontamination and Annotation of the Draft Genome Sequence of the Oomycete Lagenidium giganteum ARSEF 373.</title>
        <authorList>
            <person name="Morgan W.R."/>
            <person name="Tartar A."/>
        </authorList>
    </citation>
    <scope>NUCLEOTIDE SEQUENCE</scope>
    <source>
        <strain evidence="6">ARSEF 373</strain>
    </source>
</reference>
<dbReference type="GO" id="GO:0071949">
    <property type="term" value="F:FAD binding"/>
    <property type="evidence" value="ECO:0007669"/>
    <property type="project" value="InterPro"/>
</dbReference>
<dbReference type="InterPro" id="IPR002938">
    <property type="entry name" value="FAD-bd"/>
</dbReference>
<keyword evidence="2" id="KW-0274">FAD</keyword>
<evidence type="ECO:0000256" key="1">
    <source>
        <dbReference type="ARBA" id="ARBA00022630"/>
    </source>
</evidence>
<dbReference type="AlphaFoldDB" id="A0AAV2ZB51"/>
<evidence type="ECO:0000259" key="5">
    <source>
        <dbReference type="Pfam" id="PF01494"/>
    </source>
</evidence>
<evidence type="ECO:0000313" key="7">
    <source>
        <dbReference type="Proteomes" id="UP001146120"/>
    </source>
</evidence>
<reference evidence="6" key="1">
    <citation type="submission" date="2022-11" db="EMBL/GenBank/DDBJ databases">
        <authorList>
            <person name="Morgan W.R."/>
            <person name="Tartar A."/>
        </authorList>
    </citation>
    <scope>NUCLEOTIDE SEQUENCE</scope>
    <source>
        <strain evidence="6">ARSEF 373</strain>
    </source>
</reference>
<dbReference type="EMBL" id="DAKRPA010000011">
    <property type="protein sequence ID" value="DBA04208.1"/>
    <property type="molecule type" value="Genomic_DNA"/>
</dbReference>
<evidence type="ECO:0000313" key="6">
    <source>
        <dbReference type="EMBL" id="DBA04208.1"/>
    </source>
</evidence>
<dbReference type="SUPFAM" id="SSF51905">
    <property type="entry name" value="FAD/NAD(P)-binding domain"/>
    <property type="match status" value="1"/>
</dbReference>
<name>A0AAV2ZB51_9STRA</name>
<proteinExistence type="predicted"/>
<dbReference type="PRINTS" id="PR00420">
    <property type="entry name" value="RNGMNOXGNASE"/>
</dbReference>
<evidence type="ECO:0000256" key="4">
    <source>
        <dbReference type="ARBA" id="ARBA00023033"/>
    </source>
</evidence>
<accession>A0AAV2ZB51</accession>
<gene>
    <name evidence="6" type="ORF">N0F65_004316</name>
</gene>